<dbReference type="InParanoid" id="Q9XW91"/>
<dbReference type="PANTHER" id="PTHR21724:SF109">
    <property type="entry name" value="SHKT DOMAIN-CONTAINING PROTEIN"/>
    <property type="match status" value="1"/>
</dbReference>
<reference evidence="4 5" key="1">
    <citation type="journal article" date="1998" name="Science">
        <title>Genome sequence of the nematode C. elegans: a platform for investigating biology.</title>
        <authorList>
            <consortium name="The C. elegans sequencing consortium"/>
            <person name="Sulson J.E."/>
            <person name="Waterston R."/>
        </authorList>
    </citation>
    <scope>NUCLEOTIDE SEQUENCE [LARGE SCALE GENOMIC DNA]</scope>
    <source>
        <strain evidence="4 5">Bristol N2</strain>
    </source>
</reference>
<dbReference type="RefSeq" id="NP_506562.1">
    <property type="nucleotide sequence ID" value="NM_074161.1"/>
</dbReference>
<feature type="signal peptide" evidence="2">
    <location>
        <begin position="1"/>
        <end position="18"/>
    </location>
</feature>
<dbReference type="SMART" id="SM00254">
    <property type="entry name" value="ShKT"/>
    <property type="match status" value="3"/>
</dbReference>
<proteinExistence type="predicted"/>
<feature type="domain" description="ShKT" evidence="3">
    <location>
        <begin position="81"/>
        <end position="115"/>
    </location>
</feature>
<dbReference type="UCSC" id="Y49A3A.4">
    <property type="organism name" value="c. elegans"/>
</dbReference>
<evidence type="ECO:0000259" key="3">
    <source>
        <dbReference type="PROSITE" id="PS51670"/>
    </source>
</evidence>
<evidence type="ECO:0000256" key="2">
    <source>
        <dbReference type="SAM" id="SignalP"/>
    </source>
</evidence>
<keyword evidence="5" id="KW-1185">Reference proteome</keyword>
<dbReference type="AGR" id="WB:WBGene00013027"/>
<accession>Q9XW91</accession>
<keyword evidence="2" id="KW-0732">Signal</keyword>
<feature type="disulfide bond" evidence="1">
    <location>
        <begin position="81"/>
        <end position="115"/>
    </location>
</feature>
<evidence type="ECO:0000313" key="4">
    <source>
        <dbReference type="EMBL" id="CAA22077.1"/>
    </source>
</evidence>
<dbReference type="HOGENOM" id="CLU_1070842_0_0_1"/>
<dbReference type="FunCoup" id="Q9XW91">
    <property type="interactions" value="68"/>
</dbReference>
<dbReference type="PhylomeDB" id="Q9XW91"/>
<dbReference type="PIR" id="T27036">
    <property type="entry name" value="T27036"/>
</dbReference>
<dbReference type="CTD" id="190058"/>
<feature type="chain" id="PRO_5004336804" evidence="2">
    <location>
        <begin position="19"/>
        <end position="243"/>
    </location>
</feature>
<dbReference type="PROSITE" id="PS51670">
    <property type="entry name" value="SHKT"/>
    <property type="match status" value="2"/>
</dbReference>
<gene>
    <name evidence="4" type="ORF">CELE_Y49A3A.4</name>
    <name evidence="4 6" type="ORF">Y49A3A.4</name>
</gene>
<dbReference type="Pfam" id="PF01549">
    <property type="entry name" value="ShK"/>
    <property type="match status" value="3"/>
</dbReference>
<dbReference type="Proteomes" id="UP000001940">
    <property type="component" value="Chromosome V"/>
</dbReference>
<comment type="caution">
    <text evidence="1">Lacks conserved residue(s) required for the propagation of feature annotation.</text>
</comment>
<organism evidence="4 5">
    <name type="scientific">Caenorhabditis elegans</name>
    <dbReference type="NCBI Taxonomy" id="6239"/>
    <lineage>
        <taxon>Eukaryota</taxon>
        <taxon>Metazoa</taxon>
        <taxon>Ecdysozoa</taxon>
        <taxon>Nematoda</taxon>
        <taxon>Chromadorea</taxon>
        <taxon>Rhabditida</taxon>
        <taxon>Rhabditina</taxon>
        <taxon>Rhabditomorpha</taxon>
        <taxon>Rhabditoidea</taxon>
        <taxon>Rhabditidae</taxon>
        <taxon>Peloderinae</taxon>
        <taxon>Caenorhabditis</taxon>
    </lineage>
</organism>
<dbReference type="EMBL" id="BX284605">
    <property type="protein sequence ID" value="CAA22077.1"/>
    <property type="molecule type" value="Genomic_DNA"/>
</dbReference>
<evidence type="ECO:0000256" key="1">
    <source>
        <dbReference type="PROSITE-ProRule" id="PRU01005"/>
    </source>
</evidence>
<sequence>MLQLFLSISLVFIHTVLSEKCADAHHDCRLIAVKCLSPNRIEQKLMEIACPLTCGYCINSKTGGTTTSTVPTDEIIKPFKCIDEADDCADRANFCQRKFYKRMMSLQCAKTCKFCVDDDEYEEEETEDSREIHISHLKSKMGEKTVQKLEELKIVDNVIDLLRNATTPTTFMEKKPRRFSKRIENISSEMTDTAECVDRASDCERNQKLCTHRAYSPLFRKICAKTCEYCTSADDIESSGEFL</sequence>
<dbReference type="SMR" id="Q9XW91"/>
<evidence type="ECO:0000313" key="6">
    <source>
        <dbReference type="WormBase" id="Y49A3A.4"/>
    </source>
</evidence>
<dbReference type="AlphaFoldDB" id="Q9XW91"/>
<dbReference type="GeneID" id="190058"/>
<dbReference type="InterPro" id="IPR003582">
    <property type="entry name" value="ShKT_dom"/>
</dbReference>
<feature type="disulfide bond" evidence="1">
    <location>
        <begin position="196"/>
        <end position="230"/>
    </location>
</feature>
<dbReference type="PANTHER" id="PTHR21724">
    <property type="entry name" value="SHKT DOMAIN-CONTAINING PROTEIN"/>
    <property type="match status" value="1"/>
</dbReference>
<protein>
    <submittedName>
        <fullName evidence="4">ShKT domain-containing protein</fullName>
    </submittedName>
</protein>
<dbReference type="Bgee" id="WBGene00013027">
    <property type="expression patterns" value="Expressed in pharyngeal muscle cell (C elegans) and 3 other cell types or tissues"/>
</dbReference>
<dbReference type="Gene3D" id="1.10.10.1940">
    <property type="match status" value="2"/>
</dbReference>
<feature type="domain" description="ShKT" evidence="3">
    <location>
        <begin position="196"/>
        <end position="230"/>
    </location>
</feature>
<dbReference type="OMA" id="CEYCELA"/>
<dbReference type="OrthoDB" id="5849374at2759"/>
<keyword evidence="1" id="KW-1015">Disulfide bond</keyword>
<dbReference type="KEGG" id="cel:CELE_Y49A3A.4"/>
<name>Q9XW91_CAEEL</name>
<dbReference type="Gene3D" id="1.10.10.1870">
    <property type="entry name" value="ShTK domain-like"/>
    <property type="match status" value="1"/>
</dbReference>
<dbReference type="WormBase" id="Y49A3A.4">
    <property type="protein sequence ID" value="CE22212"/>
    <property type="gene ID" value="WBGene00013027"/>
</dbReference>
<evidence type="ECO:0000313" key="5">
    <source>
        <dbReference type="Proteomes" id="UP000001940"/>
    </source>
</evidence>
<dbReference type="PaxDb" id="6239-Y49A3A.4"/>
<dbReference type="eggNOG" id="ENOG502TH0R">
    <property type="taxonomic scope" value="Eukaryota"/>
</dbReference>